<dbReference type="Proteomes" id="UP000323386">
    <property type="component" value="Unassembled WGS sequence"/>
</dbReference>
<reference evidence="1 2" key="1">
    <citation type="submission" date="2018-03" db="EMBL/GenBank/DDBJ databases">
        <authorList>
            <person name="Guldener U."/>
        </authorList>
    </citation>
    <scope>NUCLEOTIDE SEQUENCE [LARGE SCALE GENOMIC DNA]</scope>
    <source>
        <strain evidence="1 2">DAOM196992</strain>
    </source>
</reference>
<name>A0A5C3ERH3_9BASI</name>
<evidence type="ECO:0000313" key="1">
    <source>
        <dbReference type="EMBL" id="SPO34828.1"/>
    </source>
</evidence>
<proteinExistence type="predicted"/>
<dbReference type="InterPro" id="IPR029063">
    <property type="entry name" value="SAM-dependent_MTases_sf"/>
</dbReference>
<evidence type="ECO:0008006" key="3">
    <source>
        <dbReference type="Google" id="ProtNLM"/>
    </source>
</evidence>
<sequence length="391" mass="42753">MASELDCLPRSGWKSSTATGHRDTAGIDVYLSLPTPRLVLDLRQTDRFAAAHIAHATHIYPLHHIKARYSCLPPRTVPFLVIADVRDRIEVQQALSGCNVRRLIESDLFKQGASDNGKQDLSLLDLGCGAGRDMAWVLYGSQRERTADAAGSRPGPPPRRWRGVGLDNWKAVLNRTALLMEDLNLRGDGVDLLRGRCDALVWAKCTDEGSLEPLVGTGKGKTFALPAADEEQAAAWAAFEGAGLSRLSSQHPPAAPDDPGDGFYDLILSIRFYPSTLLGRLRSLVRPGGAILVSHFTVVTAEERSQLEAEVVSGSVVVDYDSPSVEGRLGPRDAEALAIRWNQEEEAARGADGNRVRCRWRVQQNLLEPIEDGRIVRSVVLQRCLEAVIET</sequence>
<dbReference type="SUPFAM" id="SSF53335">
    <property type="entry name" value="S-adenosyl-L-methionine-dependent methyltransferases"/>
    <property type="match status" value="1"/>
</dbReference>
<dbReference type="AlphaFoldDB" id="A0A5C3ERH3"/>
<protein>
    <recommendedName>
        <fullName evidence="3">Rhodanese domain-containing protein</fullName>
    </recommendedName>
</protein>
<evidence type="ECO:0000313" key="2">
    <source>
        <dbReference type="Proteomes" id="UP000323386"/>
    </source>
</evidence>
<dbReference type="EMBL" id="OOIP01000001">
    <property type="protein sequence ID" value="SPO34828.1"/>
    <property type="molecule type" value="Genomic_DNA"/>
</dbReference>
<accession>A0A5C3ERH3</accession>
<gene>
    <name evidence="1" type="ORF">PSFLO_00299</name>
</gene>
<organism evidence="1 2">
    <name type="scientific">Pseudozyma flocculosa</name>
    <dbReference type="NCBI Taxonomy" id="84751"/>
    <lineage>
        <taxon>Eukaryota</taxon>
        <taxon>Fungi</taxon>
        <taxon>Dikarya</taxon>
        <taxon>Basidiomycota</taxon>
        <taxon>Ustilaginomycotina</taxon>
        <taxon>Ustilaginomycetes</taxon>
        <taxon>Ustilaginales</taxon>
        <taxon>Ustilaginaceae</taxon>
        <taxon>Pseudozyma</taxon>
    </lineage>
</organism>
<dbReference type="OrthoDB" id="74240at2759"/>
<dbReference type="Gene3D" id="3.40.50.150">
    <property type="entry name" value="Vaccinia Virus protein VP39"/>
    <property type="match status" value="1"/>
</dbReference>
<keyword evidence="2" id="KW-1185">Reference proteome</keyword>